<name>A0AA90U1U8_9EURY</name>
<protein>
    <recommendedName>
        <fullName evidence="3">SIR2-like domain-containing protein</fullName>
    </recommendedName>
</protein>
<sequence length="521" mass="59312">MDISIKDTLVAHFQQISSSPFLFVGSGFSRRYIGLEKWDELLKSFCKGLKPYEYYVSKSDGSLESTATLISEDFNDLWWESPEYERSRKENTADVIGNASALKFSIAKYVKDLSTNDIEDPDLKKEIELLLDSNIDGIITTNWDLLLETLFPKYKVYVGQKELISSSPLSIAEIYKIHGCSSNPNSMVLTAEDYEAFNERNTYLAAKLITLFVEHPIIFIGYSLNDPNVVALLHSVVKCLTQEGIDKVRKNLIFVQRLKAGRTEGISDSIMTFPDGHIPIKLVTTNSFIPVYEAIASVERKIPASILRHCKDQFYTLVKENDPHGHLSVVDYDLIDDENDIEFFAGIGVVSDKVSTLGYTSITAEDLFLDWINDSNLYDSTLIIEKTLPELRKGRSYLPIYKYLQDMGISSQADYEMSGLNFDTLLAEDHMKYQSNSLKRSYELHADGKTFHKILDEFTFSKACGYIPLLSLSEIDLPILEDFISINQYLLNDSSYKTYYRKSICLADYLKYGWDNVPADE</sequence>
<dbReference type="AlphaFoldDB" id="A0AA90U1U8"/>
<evidence type="ECO:0008006" key="3">
    <source>
        <dbReference type="Google" id="ProtNLM"/>
    </source>
</evidence>
<dbReference type="Proteomes" id="UP001185015">
    <property type="component" value="Unassembled WGS sequence"/>
</dbReference>
<dbReference type="Pfam" id="PF13289">
    <property type="entry name" value="SIR2_2"/>
    <property type="match status" value="1"/>
</dbReference>
<evidence type="ECO:0000313" key="2">
    <source>
        <dbReference type="Proteomes" id="UP001185015"/>
    </source>
</evidence>
<comment type="caution">
    <text evidence="1">The sequence shown here is derived from an EMBL/GenBank/DDBJ whole genome shotgun (WGS) entry which is preliminary data.</text>
</comment>
<organism evidence="1 2">
    <name type="scientific">Methanococcoides alaskense</name>
    <dbReference type="NCBI Taxonomy" id="325778"/>
    <lineage>
        <taxon>Archaea</taxon>
        <taxon>Methanobacteriati</taxon>
        <taxon>Methanobacteriota</taxon>
        <taxon>Stenosarchaea group</taxon>
        <taxon>Methanomicrobia</taxon>
        <taxon>Methanosarcinales</taxon>
        <taxon>Methanosarcinaceae</taxon>
        <taxon>Methanococcoides</taxon>
    </lineage>
</organism>
<gene>
    <name evidence="1" type="ORF">J2750_002259</name>
</gene>
<dbReference type="InterPro" id="IPR011202">
    <property type="entry name" value="UCP014677"/>
</dbReference>
<accession>A0AA90U1U8</accession>
<dbReference type="EMBL" id="JAVDQI010000011">
    <property type="protein sequence ID" value="MDR6223783.1"/>
    <property type="molecule type" value="Genomic_DNA"/>
</dbReference>
<dbReference type="PIRSF" id="PIRSF014677">
    <property type="entry name" value="UCP014677"/>
    <property type="match status" value="1"/>
</dbReference>
<proteinExistence type="predicted"/>
<reference evidence="1 2" key="1">
    <citation type="submission" date="2023-07" db="EMBL/GenBank/DDBJ databases">
        <title>Genomic Encyclopedia of Type Strains, Phase IV (KMG-IV): sequencing the most valuable type-strain genomes for metagenomic binning, comparative biology and taxonomic classification.</title>
        <authorList>
            <person name="Goeker M."/>
        </authorList>
    </citation>
    <scope>NUCLEOTIDE SEQUENCE [LARGE SCALE GENOMIC DNA]</scope>
    <source>
        <strain evidence="1 2">DSM 17273</strain>
    </source>
</reference>
<evidence type="ECO:0000313" key="1">
    <source>
        <dbReference type="EMBL" id="MDR6223783.1"/>
    </source>
</evidence>
<keyword evidence="2" id="KW-1185">Reference proteome</keyword>
<dbReference type="RefSeq" id="WP_270095402.1">
    <property type="nucleotide sequence ID" value="NZ_JAQFFK010000001.1"/>
</dbReference>